<sequence length="101" mass="11290">MIEYEIDKPRLKISVCTADQDMTNIHTVNSMISNRNRDCLECRLLSGSGLVAAGLYVCHHSKQYQKQIGKAAMCSVASVLVLLGTARIFDLPPFQDKFKRS</sequence>
<feature type="domain" description="Distal membrane-arm assembly complex protein 1-like" evidence="2">
    <location>
        <begin position="38"/>
        <end position="84"/>
    </location>
</feature>
<feature type="transmembrane region" description="Helical" evidence="1">
    <location>
        <begin position="71"/>
        <end position="89"/>
    </location>
</feature>
<keyword evidence="1" id="KW-0812">Transmembrane</keyword>
<evidence type="ECO:0000256" key="1">
    <source>
        <dbReference type="SAM" id="Phobius"/>
    </source>
</evidence>
<evidence type="ECO:0000313" key="3">
    <source>
        <dbReference type="EMBL" id="KYM77109.1"/>
    </source>
</evidence>
<organism evidence="3 4">
    <name type="scientific">Atta colombica</name>
    <dbReference type="NCBI Taxonomy" id="520822"/>
    <lineage>
        <taxon>Eukaryota</taxon>
        <taxon>Metazoa</taxon>
        <taxon>Ecdysozoa</taxon>
        <taxon>Arthropoda</taxon>
        <taxon>Hexapoda</taxon>
        <taxon>Insecta</taxon>
        <taxon>Pterygota</taxon>
        <taxon>Neoptera</taxon>
        <taxon>Endopterygota</taxon>
        <taxon>Hymenoptera</taxon>
        <taxon>Apocrita</taxon>
        <taxon>Aculeata</taxon>
        <taxon>Formicoidea</taxon>
        <taxon>Formicidae</taxon>
        <taxon>Myrmicinae</taxon>
        <taxon>Atta</taxon>
    </lineage>
</organism>
<proteinExistence type="predicted"/>
<reference evidence="3 4" key="1">
    <citation type="submission" date="2015-09" db="EMBL/GenBank/DDBJ databases">
        <title>Atta colombica WGS genome.</title>
        <authorList>
            <person name="Nygaard S."/>
            <person name="Hu H."/>
            <person name="Boomsma J."/>
            <person name="Zhang G."/>
        </authorList>
    </citation>
    <scope>NUCLEOTIDE SEQUENCE [LARGE SCALE GENOMIC DNA]</scope>
    <source>
        <strain evidence="3">Treedump-2</strain>
        <tissue evidence="3">Whole body</tissue>
    </source>
</reference>
<dbReference type="Proteomes" id="UP000078540">
    <property type="component" value="Unassembled WGS sequence"/>
</dbReference>
<dbReference type="AlphaFoldDB" id="A0A195AYS0"/>
<gene>
    <name evidence="3" type="ORF">ALC53_12404</name>
</gene>
<dbReference type="EMBL" id="KQ976703">
    <property type="protein sequence ID" value="KYM77109.1"/>
    <property type="molecule type" value="Genomic_DNA"/>
</dbReference>
<protein>
    <recommendedName>
        <fullName evidence="2">Distal membrane-arm assembly complex protein 1-like domain-containing protein</fullName>
    </recommendedName>
</protein>
<dbReference type="InterPro" id="IPR028036">
    <property type="entry name" value="DMAC1-like_dom"/>
</dbReference>
<evidence type="ECO:0000313" key="4">
    <source>
        <dbReference type="Proteomes" id="UP000078540"/>
    </source>
</evidence>
<accession>A0A195AYS0</accession>
<name>A0A195AYS0_9HYME</name>
<keyword evidence="4" id="KW-1185">Reference proteome</keyword>
<dbReference type="Pfam" id="PF15055">
    <property type="entry name" value="DMAC1_Dmo2"/>
    <property type="match status" value="1"/>
</dbReference>
<keyword evidence="1" id="KW-1133">Transmembrane helix</keyword>
<evidence type="ECO:0000259" key="2">
    <source>
        <dbReference type="Pfam" id="PF15055"/>
    </source>
</evidence>
<keyword evidence="1" id="KW-0472">Membrane</keyword>